<evidence type="ECO:0000313" key="3">
    <source>
        <dbReference type="EMBL" id="SFR34062.1"/>
    </source>
</evidence>
<sequence length="109" mass="12306">MRFTSLSDAQILKELTSRLRQRRLNLNMTQEQVAERSGLHIQTIKNLESGRNASLQTVIQILRVYGDLEGLDQFLPDPGLSPIQLLQLKGKERERASGNTSEGTAESNW</sequence>
<dbReference type="Gene3D" id="1.10.260.40">
    <property type="entry name" value="lambda repressor-like DNA-binding domains"/>
    <property type="match status" value="1"/>
</dbReference>
<dbReference type="SUPFAM" id="SSF47413">
    <property type="entry name" value="lambda repressor-like DNA-binding domains"/>
    <property type="match status" value="1"/>
</dbReference>
<dbReference type="CDD" id="cd00093">
    <property type="entry name" value="HTH_XRE"/>
    <property type="match status" value="1"/>
</dbReference>
<dbReference type="GO" id="GO:0003677">
    <property type="term" value="F:DNA binding"/>
    <property type="evidence" value="ECO:0007669"/>
    <property type="project" value="InterPro"/>
</dbReference>
<feature type="region of interest" description="Disordered" evidence="1">
    <location>
        <begin position="90"/>
        <end position="109"/>
    </location>
</feature>
<dbReference type="RefSeq" id="WP_092980823.1">
    <property type="nucleotide sequence ID" value="NZ_FOYQ01000001.1"/>
</dbReference>
<dbReference type="OrthoDB" id="8690238at2"/>
<dbReference type="Pfam" id="PF01381">
    <property type="entry name" value="HTH_3"/>
    <property type="match status" value="1"/>
</dbReference>
<dbReference type="EMBL" id="FOYQ01000001">
    <property type="protein sequence ID" value="SFR34062.1"/>
    <property type="molecule type" value="Genomic_DNA"/>
</dbReference>
<organism evidence="3 4">
    <name type="scientific">Robiginitalea myxolifaciens</name>
    <dbReference type="NCBI Taxonomy" id="400055"/>
    <lineage>
        <taxon>Bacteria</taxon>
        <taxon>Pseudomonadati</taxon>
        <taxon>Bacteroidota</taxon>
        <taxon>Flavobacteriia</taxon>
        <taxon>Flavobacteriales</taxon>
        <taxon>Flavobacteriaceae</taxon>
        <taxon>Robiginitalea</taxon>
    </lineage>
</organism>
<evidence type="ECO:0000259" key="2">
    <source>
        <dbReference type="PROSITE" id="PS50943"/>
    </source>
</evidence>
<dbReference type="SMART" id="SM00530">
    <property type="entry name" value="HTH_XRE"/>
    <property type="match status" value="1"/>
</dbReference>
<evidence type="ECO:0000256" key="1">
    <source>
        <dbReference type="SAM" id="MobiDB-lite"/>
    </source>
</evidence>
<dbReference type="Proteomes" id="UP000199534">
    <property type="component" value="Unassembled WGS sequence"/>
</dbReference>
<reference evidence="3 4" key="1">
    <citation type="submission" date="2016-10" db="EMBL/GenBank/DDBJ databases">
        <authorList>
            <person name="de Groot N.N."/>
        </authorList>
    </citation>
    <scope>NUCLEOTIDE SEQUENCE [LARGE SCALE GENOMIC DNA]</scope>
    <source>
        <strain evidence="3 4">DSM 21019</strain>
    </source>
</reference>
<protein>
    <submittedName>
        <fullName evidence="3">Helix-turn-helix</fullName>
    </submittedName>
</protein>
<keyword evidence="4" id="KW-1185">Reference proteome</keyword>
<name>A0A1I6FVS9_9FLAO</name>
<feature type="domain" description="HTH cro/C1-type" evidence="2">
    <location>
        <begin position="19"/>
        <end position="71"/>
    </location>
</feature>
<gene>
    <name evidence="3" type="ORF">SAMN04490243_0773</name>
</gene>
<dbReference type="InterPro" id="IPR010982">
    <property type="entry name" value="Lambda_DNA-bd_dom_sf"/>
</dbReference>
<dbReference type="AlphaFoldDB" id="A0A1I6FVS9"/>
<dbReference type="PROSITE" id="PS50943">
    <property type="entry name" value="HTH_CROC1"/>
    <property type="match status" value="1"/>
</dbReference>
<dbReference type="InterPro" id="IPR001387">
    <property type="entry name" value="Cro/C1-type_HTH"/>
</dbReference>
<feature type="compositionally biased region" description="Polar residues" evidence="1">
    <location>
        <begin position="97"/>
        <end position="109"/>
    </location>
</feature>
<evidence type="ECO:0000313" key="4">
    <source>
        <dbReference type="Proteomes" id="UP000199534"/>
    </source>
</evidence>
<dbReference type="STRING" id="400055.SAMN04490243_0773"/>
<proteinExistence type="predicted"/>
<accession>A0A1I6FVS9</accession>